<dbReference type="GO" id="GO:0005634">
    <property type="term" value="C:nucleus"/>
    <property type="evidence" value="ECO:0000318"/>
    <property type="project" value="GO_Central"/>
</dbReference>
<dbReference type="GO" id="GO:0030154">
    <property type="term" value="P:cell differentiation"/>
    <property type="evidence" value="ECO:0000318"/>
    <property type="project" value="GO_Central"/>
</dbReference>
<feature type="region of interest" description="Disordered" evidence="11">
    <location>
        <begin position="42"/>
        <end position="67"/>
    </location>
</feature>
<keyword evidence="5 10" id="KW-0805">Transcription regulation</keyword>
<evidence type="ECO:0000259" key="12">
    <source>
        <dbReference type="PROSITE" id="PS51030"/>
    </source>
</evidence>
<dbReference type="SMART" id="SM00430">
    <property type="entry name" value="HOLI"/>
    <property type="match status" value="1"/>
</dbReference>
<keyword evidence="8 10" id="KW-0675">Receptor</keyword>
<dbReference type="OrthoDB" id="5771769at2759"/>
<dbReference type="InterPro" id="IPR001728">
    <property type="entry name" value="ThyrH_rcpt"/>
</dbReference>
<evidence type="ECO:0000256" key="10">
    <source>
        <dbReference type="RuleBase" id="RU004334"/>
    </source>
</evidence>
<dbReference type="InParanoid" id="A0A7M7P366"/>
<dbReference type="Pfam" id="PF00105">
    <property type="entry name" value="zf-C4"/>
    <property type="match status" value="1"/>
</dbReference>
<dbReference type="InterPro" id="IPR001628">
    <property type="entry name" value="Znf_hrmn_rcpt"/>
</dbReference>
<dbReference type="Proteomes" id="UP000007110">
    <property type="component" value="Unassembled WGS sequence"/>
</dbReference>
<feature type="domain" description="Nuclear receptor" evidence="12">
    <location>
        <begin position="75"/>
        <end position="150"/>
    </location>
</feature>
<dbReference type="GO" id="GO:0008270">
    <property type="term" value="F:zinc ion binding"/>
    <property type="evidence" value="ECO:0007669"/>
    <property type="project" value="UniProtKB-KW"/>
</dbReference>
<reference evidence="14" key="2">
    <citation type="submission" date="2021-01" db="UniProtKB">
        <authorList>
            <consortium name="EnsemblMetazoa"/>
        </authorList>
    </citation>
    <scope>IDENTIFICATION</scope>
</reference>
<keyword evidence="15" id="KW-1185">Reference proteome</keyword>
<dbReference type="RefSeq" id="XP_030844723.1">
    <property type="nucleotide sequence ID" value="XM_030988863.1"/>
</dbReference>
<dbReference type="FunFam" id="1.10.565.10:FF:000108">
    <property type="entry name" value="Uncharacterized protein"/>
    <property type="match status" value="1"/>
</dbReference>
<evidence type="ECO:0000256" key="9">
    <source>
        <dbReference type="ARBA" id="ARBA00023242"/>
    </source>
</evidence>
<dbReference type="PANTHER" id="PTHR24082:SF473">
    <property type="entry name" value="ECDYSONE-INDUCED PROTEIN 75B, ISOFORM B"/>
    <property type="match status" value="1"/>
</dbReference>
<dbReference type="CDD" id="cd07165">
    <property type="entry name" value="NR_DBD_DmE78_like"/>
    <property type="match status" value="1"/>
</dbReference>
<organism evidence="14 15">
    <name type="scientific">Strongylocentrotus purpuratus</name>
    <name type="common">Purple sea urchin</name>
    <dbReference type="NCBI Taxonomy" id="7668"/>
    <lineage>
        <taxon>Eukaryota</taxon>
        <taxon>Metazoa</taxon>
        <taxon>Echinodermata</taxon>
        <taxon>Eleutherozoa</taxon>
        <taxon>Echinozoa</taxon>
        <taxon>Echinoidea</taxon>
        <taxon>Euechinoidea</taxon>
        <taxon>Echinacea</taxon>
        <taxon>Camarodonta</taxon>
        <taxon>Echinidea</taxon>
        <taxon>Strongylocentrotidae</taxon>
        <taxon>Strongylocentrotus</taxon>
    </lineage>
</organism>
<dbReference type="PRINTS" id="PR00546">
    <property type="entry name" value="THYROIDHORMR"/>
</dbReference>
<dbReference type="GO" id="GO:0045944">
    <property type="term" value="P:positive regulation of transcription by RNA polymerase II"/>
    <property type="evidence" value="ECO:0000318"/>
    <property type="project" value="GO_Central"/>
</dbReference>
<evidence type="ECO:0000256" key="7">
    <source>
        <dbReference type="ARBA" id="ARBA00023163"/>
    </source>
</evidence>
<dbReference type="GO" id="GO:0000122">
    <property type="term" value="P:negative regulation of transcription by RNA polymerase II"/>
    <property type="evidence" value="ECO:0000318"/>
    <property type="project" value="GO_Central"/>
</dbReference>
<name>A0A7M7P366_STRPU</name>
<sequence>MLNSPTGSVHNGIHSPGESLDLADGDVKGAFFSGGLDLTTGDGSSSSAAGSPETLSGQSMLPHRTGSGNRIDFQTIACKICGDRSSGVHYGIISCEGCKGFFRRCLRRQKEYVCVRGGKCEISRQHRNRCPACRYKKCLELGMSKDAVRIGRIPNKQKETEFVDIEPYIYEEIKDDEDFDPFKDIKVDAETEELIVAVRDAHHSTAKFYPEFDDFREGRWEKDAEEMKREAERLSIDGMDGIQMWCSVVTQALAAYIKRIVTFCKHIPGFALLCQQDQMVLVKSGLFEILTIQDSIELILYDAFVLNEDIRISKENIMKFMPVELYQGIYTFAERINMKLRLTRPEIALLSAVVLFADDREGLQDVISVSRIQSRLLTALHIEVLRNHRSDPHMFAKCLLLLPMLRTVDDFHNQFIIRLKLGSSNLPMSELYKEVYDLGTFGNGHRTQSEDSGGAATKSIQDDDEVKMCKKKAAAVSAVAAAATALPPTICEMKQQAMCGRKQQAMRELSQQSVYGNVVIKEENDTRLMAHCSM</sequence>
<dbReference type="SMART" id="SM00399">
    <property type="entry name" value="ZnF_C4"/>
    <property type="match status" value="1"/>
</dbReference>
<dbReference type="InterPro" id="IPR013088">
    <property type="entry name" value="Znf_NHR/GATA"/>
</dbReference>
<dbReference type="PROSITE" id="PS00031">
    <property type="entry name" value="NUCLEAR_REC_DBD_1"/>
    <property type="match status" value="1"/>
</dbReference>
<evidence type="ECO:0000256" key="11">
    <source>
        <dbReference type="SAM" id="MobiDB-lite"/>
    </source>
</evidence>
<keyword evidence="6 10" id="KW-0238">DNA-binding</keyword>
<reference evidence="15" key="1">
    <citation type="submission" date="2015-02" db="EMBL/GenBank/DDBJ databases">
        <title>Genome sequencing for Strongylocentrotus purpuratus.</title>
        <authorList>
            <person name="Murali S."/>
            <person name="Liu Y."/>
            <person name="Vee V."/>
            <person name="English A."/>
            <person name="Wang M."/>
            <person name="Skinner E."/>
            <person name="Han Y."/>
            <person name="Muzny D.M."/>
            <person name="Worley K.C."/>
            <person name="Gibbs R.A."/>
        </authorList>
    </citation>
    <scope>NUCLEOTIDE SEQUENCE</scope>
</reference>
<evidence type="ECO:0000256" key="5">
    <source>
        <dbReference type="ARBA" id="ARBA00023015"/>
    </source>
</evidence>
<dbReference type="GO" id="GO:0000978">
    <property type="term" value="F:RNA polymerase II cis-regulatory region sequence-specific DNA binding"/>
    <property type="evidence" value="ECO:0000318"/>
    <property type="project" value="GO_Central"/>
</dbReference>
<dbReference type="AlphaFoldDB" id="A0A7M7P366"/>
<dbReference type="InterPro" id="IPR035500">
    <property type="entry name" value="NHR-like_dom_sf"/>
</dbReference>
<evidence type="ECO:0000256" key="3">
    <source>
        <dbReference type="ARBA" id="ARBA00022771"/>
    </source>
</evidence>
<evidence type="ECO:0000256" key="8">
    <source>
        <dbReference type="ARBA" id="ARBA00023170"/>
    </source>
</evidence>
<evidence type="ECO:0000256" key="1">
    <source>
        <dbReference type="ARBA" id="ARBA00008092"/>
    </source>
</evidence>
<dbReference type="Gene3D" id="1.10.565.10">
    <property type="entry name" value="Retinoid X Receptor"/>
    <property type="match status" value="1"/>
</dbReference>
<keyword evidence="9 10" id="KW-0539">Nucleus</keyword>
<proteinExistence type="inferred from homology"/>
<dbReference type="PROSITE" id="PS51030">
    <property type="entry name" value="NUCLEAR_REC_DBD_2"/>
    <property type="match status" value="1"/>
</dbReference>
<dbReference type="KEGG" id="spu:576385"/>
<accession>A0A7M7P366</accession>
<dbReference type="Pfam" id="PF00104">
    <property type="entry name" value="Hormone_recep"/>
    <property type="match status" value="1"/>
</dbReference>
<keyword evidence="4 10" id="KW-0862">Zinc</keyword>
<dbReference type="InterPro" id="IPR050234">
    <property type="entry name" value="Nuclear_hormone_rcpt_NR1"/>
</dbReference>
<dbReference type="GO" id="GO:0030522">
    <property type="term" value="P:intracellular receptor signaling pathway"/>
    <property type="evidence" value="ECO:0000318"/>
    <property type="project" value="GO_Central"/>
</dbReference>
<feature type="domain" description="NR LBD" evidence="13">
    <location>
        <begin position="190"/>
        <end position="438"/>
    </location>
</feature>
<dbReference type="EnsemblMetazoa" id="XM_030988863">
    <property type="protein sequence ID" value="XP_030844723"/>
    <property type="gene ID" value="LOC576385"/>
</dbReference>
<dbReference type="FunFam" id="3.30.50.10:FF:000081">
    <property type="entry name" value="Steroid hormone receptor family member cnr14"/>
    <property type="match status" value="1"/>
</dbReference>
<dbReference type="CDD" id="cd06929">
    <property type="entry name" value="NR_LBD_F1"/>
    <property type="match status" value="1"/>
</dbReference>
<evidence type="ECO:0000256" key="6">
    <source>
        <dbReference type="ARBA" id="ARBA00023125"/>
    </source>
</evidence>
<dbReference type="SUPFAM" id="SSF48508">
    <property type="entry name" value="Nuclear receptor ligand-binding domain"/>
    <property type="match status" value="1"/>
</dbReference>
<dbReference type="SUPFAM" id="SSF57716">
    <property type="entry name" value="Glucocorticoid receptor-like (DNA-binding domain)"/>
    <property type="match status" value="1"/>
</dbReference>
<dbReference type="GO" id="GO:0009755">
    <property type="term" value="P:hormone-mediated signaling pathway"/>
    <property type="evidence" value="ECO:0000318"/>
    <property type="project" value="GO_Central"/>
</dbReference>
<dbReference type="PANTHER" id="PTHR24082">
    <property type="entry name" value="NUCLEAR HORMONE RECEPTOR"/>
    <property type="match status" value="1"/>
</dbReference>
<dbReference type="PRINTS" id="PR00047">
    <property type="entry name" value="STROIDFINGER"/>
</dbReference>
<dbReference type="GeneID" id="576385"/>
<evidence type="ECO:0000313" key="14">
    <source>
        <dbReference type="EnsemblMetazoa" id="XP_030844723"/>
    </source>
</evidence>
<keyword evidence="7 10" id="KW-0804">Transcription</keyword>
<keyword evidence="2 10" id="KW-0479">Metal-binding</keyword>
<dbReference type="PRINTS" id="PR00398">
    <property type="entry name" value="STRDHORMONER"/>
</dbReference>
<dbReference type="PROSITE" id="PS51843">
    <property type="entry name" value="NR_LBD"/>
    <property type="match status" value="1"/>
</dbReference>
<dbReference type="InterPro" id="IPR001723">
    <property type="entry name" value="Nuclear_hrmn_rcpt"/>
</dbReference>
<keyword evidence="3 10" id="KW-0863">Zinc-finger</keyword>
<evidence type="ECO:0000256" key="2">
    <source>
        <dbReference type="ARBA" id="ARBA00022723"/>
    </source>
</evidence>
<dbReference type="InterPro" id="IPR000536">
    <property type="entry name" value="Nucl_hrmn_rcpt_lig-bd"/>
</dbReference>
<feature type="compositionally biased region" description="Low complexity" evidence="11">
    <location>
        <begin position="42"/>
        <end position="51"/>
    </location>
</feature>
<comment type="similarity">
    <text evidence="1">Belongs to the nuclear hormone receptor family. NR1 subfamily.</text>
</comment>
<dbReference type="OMA" id="TIACKIC"/>
<evidence type="ECO:0000259" key="13">
    <source>
        <dbReference type="PROSITE" id="PS51843"/>
    </source>
</evidence>
<dbReference type="GO" id="GO:0004879">
    <property type="term" value="F:nuclear receptor activity"/>
    <property type="evidence" value="ECO:0000318"/>
    <property type="project" value="GO_Central"/>
</dbReference>
<protein>
    <submittedName>
        <fullName evidence="14">Uncharacterized protein</fullName>
    </submittedName>
</protein>
<evidence type="ECO:0000313" key="15">
    <source>
        <dbReference type="Proteomes" id="UP000007110"/>
    </source>
</evidence>
<dbReference type="Gene3D" id="3.30.50.10">
    <property type="entry name" value="Erythroid Transcription Factor GATA-1, subunit A"/>
    <property type="match status" value="1"/>
</dbReference>
<comment type="subcellular location">
    <subcellularLocation>
        <location evidence="10">Nucleus</location>
    </subcellularLocation>
</comment>
<evidence type="ECO:0000256" key="4">
    <source>
        <dbReference type="ARBA" id="ARBA00022833"/>
    </source>
</evidence>